<evidence type="ECO:0000256" key="1">
    <source>
        <dbReference type="SAM" id="MobiDB-lite"/>
    </source>
</evidence>
<dbReference type="InterPro" id="IPR051928">
    <property type="entry name" value="NorD/CobT"/>
</dbReference>
<dbReference type="AlphaFoldDB" id="A0A7C5QXA1"/>
<dbReference type="PANTHER" id="PTHR41248:SF1">
    <property type="entry name" value="NORD PROTEIN"/>
    <property type="match status" value="1"/>
</dbReference>
<dbReference type="GO" id="GO:0009236">
    <property type="term" value="P:cobalamin biosynthetic process"/>
    <property type="evidence" value="ECO:0007669"/>
    <property type="project" value="InterPro"/>
</dbReference>
<feature type="compositionally biased region" description="Acidic residues" evidence="1">
    <location>
        <begin position="257"/>
        <end position="284"/>
    </location>
</feature>
<dbReference type="InterPro" id="IPR006538">
    <property type="entry name" value="CobT"/>
</dbReference>
<feature type="non-terminal residue" evidence="2">
    <location>
        <position position="308"/>
    </location>
</feature>
<name>A0A7C5QXA1_9PROT</name>
<dbReference type="Proteomes" id="UP000885830">
    <property type="component" value="Unassembled WGS sequence"/>
</dbReference>
<dbReference type="PANTHER" id="PTHR41248">
    <property type="entry name" value="NORD PROTEIN"/>
    <property type="match status" value="1"/>
</dbReference>
<gene>
    <name evidence="2" type="ORF">ENJ42_09300</name>
</gene>
<dbReference type="EMBL" id="DRMJ01000488">
    <property type="protein sequence ID" value="HHL43802.1"/>
    <property type="molecule type" value="Genomic_DNA"/>
</dbReference>
<feature type="compositionally biased region" description="Pro residues" evidence="1">
    <location>
        <begin position="285"/>
        <end position="300"/>
    </location>
</feature>
<feature type="compositionally biased region" description="Acidic residues" evidence="1">
    <location>
        <begin position="219"/>
        <end position="229"/>
    </location>
</feature>
<feature type="region of interest" description="Disordered" evidence="1">
    <location>
        <begin position="212"/>
        <end position="308"/>
    </location>
</feature>
<comment type="caution">
    <text evidence="2">The sequence shown here is derived from an EMBL/GenBank/DDBJ whole genome shotgun (WGS) entry which is preliminary data.</text>
</comment>
<organism evidence="2">
    <name type="scientific">Hellea balneolensis</name>
    <dbReference type="NCBI Taxonomy" id="287478"/>
    <lineage>
        <taxon>Bacteria</taxon>
        <taxon>Pseudomonadati</taxon>
        <taxon>Pseudomonadota</taxon>
        <taxon>Alphaproteobacteria</taxon>
        <taxon>Maricaulales</taxon>
        <taxon>Robiginitomaculaceae</taxon>
        <taxon>Hellea</taxon>
    </lineage>
</organism>
<evidence type="ECO:0000313" key="2">
    <source>
        <dbReference type="EMBL" id="HHL43802.1"/>
    </source>
</evidence>
<sequence length="308" mass="33262">MNDRTPIDTYKRALAAATKALSGARDIDVQFGGDAAGMVKREDGMQIILPLPALKPQHQDVSRSRGEADALALRLALHDPELYAKSSPAPGPARAVCEALEQARVEALGARNMCGVGDNLLAAENARAKKRGFDKQGLTQNDAPLEEAIGVLAREIFSNRPAPSNTSGIMHAWRDFLSDKIGHELEQMIKALDNQEAFAALAQDVLEALDMGDNSTDIEPGEDDDEAREDDQQNPNNAQEEEQDSEPGATELANAEGLEDDSDATDSIDAEDFEGDGVDGDEPPDPSTRPNPFQNSPPPYHSYTNRFD</sequence>
<protein>
    <submittedName>
        <fullName evidence="2">Cobaltochelatase subunit CobT</fullName>
    </submittedName>
</protein>
<dbReference type="Pfam" id="PF06213">
    <property type="entry name" value="CobT"/>
    <property type="match status" value="1"/>
</dbReference>
<proteinExistence type="predicted"/>
<accession>A0A7C5QXA1</accession>
<reference evidence="2" key="1">
    <citation type="journal article" date="2020" name="mSystems">
        <title>Genome- and Community-Level Interaction Insights into Carbon Utilization and Element Cycling Functions of Hydrothermarchaeota in Hydrothermal Sediment.</title>
        <authorList>
            <person name="Zhou Z."/>
            <person name="Liu Y."/>
            <person name="Xu W."/>
            <person name="Pan J."/>
            <person name="Luo Z.H."/>
            <person name="Li M."/>
        </authorList>
    </citation>
    <scope>NUCLEOTIDE SEQUENCE [LARGE SCALE GENOMIC DNA]</scope>
    <source>
        <strain evidence="2">HyVt-485</strain>
    </source>
</reference>